<evidence type="ECO:0000313" key="4">
    <source>
        <dbReference type="Proteomes" id="UP001501563"/>
    </source>
</evidence>
<gene>
    <name evidence="3" type="ORF">GCM10022207_30050</name>
</gene>
<organism evidence="3 4">
    <name type="scientific">Streptomyces lannensis</name>
    <dbReference type="NCBI Taxonomy" id="766498"/>
    <lineage>
        <taxon>Bacteria</taxon>
        <taxon>Bacillati</taxon>
        <taxon>Actinomycetota</taxon>
        <taxon>Actinomycetes</taxon>
        <taxon>Kitasatosporales</taxon>
        <taxon>Streptomycetaceae</taxon>
        <taxon>Streptomyces</taxon>
    </lineage>
</organism>
<sequence length="186" mass="20428">MSQATDGTMATDPFLATRKPLPGASTGRPERNDPRERRRRHMVELLAVCALALVPWTVVLGVTLPTDYRVHAWRTTWVGFDILLLIALGATAVLGRRRHRAVVIPALSSAVLLVCDAWFDVSLALGTPAVWASAALAVFVELPMAVFLFHRMYNLLRLQWTPLPPADTADRAGGRRTAVVEPEESP</sequence>
<feature type="transmembrane region" description="Helical" evidence="2">
    <location>
        <begin position="45"/>
        <end position="64"/>
    </location>
</feature>
<keyword evidence="2" id="KW-1133">Transmembrane helix</keyword>
<comment type="caution">
    <text evidence="3">The sequence shown here is derived from an EMBL/GenBank/DDBJ whole genome shotgun (WGS) entry which is preliminary data.</text>
</comment>
<feature type="transmembrane region" description="Helical" evidence="2">
    <location>
        <begin position="76"/>
        <end position="94"/>
    </location>
</feature>
<accession>A0ABP7K319</accession>
<keyword evidence="2" id="KW-0812">Transmembrane</keyword>
<dbReference type="Proteomes" id="UP001501563">
    <property type="component" value="Unassembled WGS sequence"/>
</dbReference>
<evidence type="ECO:0000313" key="3">
    <source>
        <dbReference type="EMBL" id="GAA3863948.1"/>
    </source>
</evidence>
<protein>
    <recommendedName>
        <fullName evidence="5">Integral membrane protein</fullName>
    </recommendedName>
</protein>
<dbReference type="EMBL" id="BAAAZA010000007">
    <property type="protein sequence ID" value="GAA3863948.1"/>
    <property type="molecule type" value="Genomic_DNA"/>
</dbReference>
<evidence type="ECO:0008006" key="5">
    <source>
        <dbReference type="Google" id="ProtNLM"/>
    </source>
</evidence>
<feature type="transmembrane region" description="Helical" evidence="2">
    <location>
        <begin position="131"/>
        <end position="149"/>
    </location>
</feature>
<dbReference type="RefSeq" id="WP_331269107.1">
    <property type="nucleotide sequence ID" value="NZ_BAAAZA010000007.1"/>
</dbReference>
<name>A0ABP7K319_9ACTN</name>
<keyword evidence="4" id="KW-1185">Reference proteome</keyword>
<keyword evidence="2" id="KW-0472">Membrane</keyword>
<feature type="transmembrane region" description="Helical" evidence="2">
    <location>
        <begin position="101"/>
        <end position="119"/>
    </location>
</feature>
<evidence type="ECO:0000256" key="2">
    <source>
        <dbReference type="SAM" id="Phobius"/>
    </source>
</evidence>
<reference evidence="4" key="1">
    <citation type="journal article" date="2019" name="Int. J. Syst. Evol. Microbiol.">
        <title>The Global Catalogue of Microorganisms (GCM) 10K type strain sequencing project: providing services to taxonomists for standard genome sequencing and annotation.</title>
        <authorList>
            <consortium name="The Broad Institute Genomics Platform"/>
            <consortium name="The Broad Institute Genome Sequencing Center for Infectious Disease"/>
            <person name="Wu L."/>
            <person name="Ma J."/>
        </authorList>
    </citation>
    <scope>NUCLEOTIDE SEQUENCE [LARGE SCALE GENOMIC DNA]</scope>
    <source>
        <strain evidence="4">JCM 16578</strain>
    </source>
</reference>
<proteinExistence type="predicted"/>
<feature type="region of interest" description="Disordered" evidence="1">
    <location>
        <begin position="1"/>
        <end position="36"/>
    </location>
</feature>
<evidence type="ECO:0000256" key="1">
    <source>
        <dbReference type="SAM" id="MobiDB-lite"/>
    </source>
</evidence>